<dbReference type="Gene3D" id="3.40.190.10">
    <property type="entry name" value="Periplasmic binding protein-like II"/>
    <property type="match status" value="2"/>
</dbReference>
<reference evidence="8 9" key="1">
    <citation type="submission" date="2020-09" db="EMBL/GenBank/DDBJ databases">
        <title>Roseomonas.</title>
        <authorList>
            <person name="Zhu W."/>
        </authorList>
    </citation>
    <scope>NUCLEOTIDE SEQUENCE [LARGE SCALE GENOMIC DNA]</scope>
    <source>
        <strain evidence="8 9">573</strain>
    </source>
</reference>
<evidence type="ECO:0000259" key="7">
    <source>
        <dbReference type="Pfam" id="PF12849"/>
    </source>
</evidence>
<dbReference type="Pfam" id="PF12849">
    <property type="entry name" value="PBP_like_2"/>
    <property type="match status" value="1"/>
</dbReference>
<keyword evidence="5" id="KW-0813">Transport</keyword>
<evidence type="ECO:0000256" key="2">
    <source>
        <dbReference type="ARBA" id="ARBA00008725"/>
    </source>
</evidence>
<dbReference type="InterPro" id="IPR024370">
    <property type="entry name" value="PBP_domain"/>
</dbReference>
<evidence type="ECO:0000313" key="8">
    <source>
        <dbReference type="EMBL" id="MBO1078217.1"/>
    </source>
</evidence>
<dbReference type="NCBIfam" id="TIGR00975">
    <property type="entry name" value="3a0107s03"/>
    <property type="match status" value="1"/>
</dbReference>
<keyword evidence="6" id="KW-0592">Phosphate transport</keyword>
<evidence type="ECO:0000256" key="6">
    <source>
        <dbReference type="ARBA" id="ARBA00022592"/>
    </source>
</evidence>
<feature type="domain" description="PBP" evidence="7">
    <location>
        <begin position="75"/>
        <end position="355"/>
    </location>
</feature>
<dbReference type="Proteomes" id="UP001518989">
    <property type="component" value="Unassembled WGS sequence"/>
</dbReference>
<accession>A0ABS3KL65</accession>
<dbReference type="PANTHER" id="PTHR42996:SF1">
    <property type="entry name" value="PHOSPHATE-BINDING PROTEIN PSTS"/>
    <property type="match status" value="1"/>
</dbReference>
<dbReference type="PANTHER" id="PTHR42996">
    <property type="entry name" value="PHOSPHATE-BINDING PROTEIN PSTS"/>
    <property type="match status" value="1"/>
</dbReference>
<dbReference type="NCBIfam" id="NF008171">
    <property type="entry name" value="PRK10918.1"/>
    <property type="match status" value="1"/>
</dbReference>
<protein>
    <recommendedName>
        <fullName evidence="4">Phosphate-binding protein PstS</fullName>
    </recommendedName>
</protein>
<comment type="similarity">
    <text evidence="2">Belongs to the PstS family.</text>
</comment>
<dbReference type="SUPFAM" id="SSF53850">
    <property type="entry name" value="Periplasmic binding protein-like II"/>
    <property type="match status" value="1"/>
</dbReference>
<evidence type="ECO:0000313" key="9">
    <source>
        <dbReference type="Proteomes" id="UP001518989"/>
    </source>
</evidence>
<dbReference type="EMBL" id="JACTNG010000002">
    <property type="protein sequence ID" value="MBO1078217.1"/>
    <property type="molecule type" value="Genomic_DNA"/>
</dbReference>
<evidence type="ECO:0000256" key="5">
    <source>
        <dbReference type="ARBA" id="ARBA00022448"/>
    </source>
</evidence>
<dbReference type="InterPro" id="IPR005673">
    <property type="entry name" value="ABC_phos-bd_PstS"/>
</dbReference>
<dbReference type="CDD" id="cd13565">
    <property type="entry name" value="PBP2_PstS"/>
    <property type="match status" value="1"/>
</dbReference>
<dbReference type="InterPro" id="IPR050962">
    <property type="entry name" value="Phosphate-bind_PstS"/>
</dbReference>
<organism evidence="8 9">
    <name type="scientific">Roseomonas haemaphysalidis</name>
    <dbReference type="NCBI Taxonomy" id="2768162"/>
    <lineage>
        <taxon>Bacteria</taxon>
        <taxon>Pseudomonadati</taxon>
        <taxon>Pseudomonadota</taxon>
        <taxon>Alphaproteobacteria</taxon>
        <taxon>Acetobacterales</taxon>
        <taxon>Roseomonadaceae</taxon>
        <taxon>Roseomonas</taxon>
    </lineage>
</organism>
<sequence>MRLVARGRGCHHSFTNLQRNGRGWHLEPRQARPLVQTNWAGGFRAREIWSVPVSNRILALAVGLTATLGVAFGASAQQATITGAGASFPNPLYQKWGEAAKAGANIQLNYQSVGSGAGQAQIRNRTVDFGASDAPMTAEQLREANLMQFPSTMGSIVAIVNIPGVEQNKLRLTGEVISDIYLGKISKWNDPRIVELNSGLTLPNLAIAPVYRADGSGTTFVWVSYLSAVSEAFKSGVGIGTSVRWPAGTGARGNEGVAGTVRNVRGAIGYVEYAYAHSNNLVTTQLRNKAGQFVSPTTESFQAAAANADWTVPDFAASLVDTHGATSWPIVTPTFILLPRNPTDAAKAQNVMRFFDWAYRDGDATATSLDYVPLPPAVEDAVRAAWAKQVQVDGKPVWPAN</sequence>
<proteinExistence type="inferred from homology"/>
<comment type="caution">
    <text evidence="8">The sequence shown here is derived from an EMBL/GenBank/DDBJ whole genome shotgun (WGS) entry which is preliminary data.</text>
</comment>
<evidence type="ECO:0000256" key="4">
    <source>
        <dbReference type="ARBA" id="ARBA00021889"/>
    </source>
</evidence>
<comment type="subunit">
    <text evidence="3">The complex is composed of two ATP-binding proteins (PstB), two transmembrane proteins (PstC and PstA) and a solute-binding protein (PstS).</text>
</comment>
<evidence type="ECO:0000256" key="1">
    <source>
        <dbReference type="ARBA" id="ARBA00002841"/>
    </source>
</evidence>
<keyword evidence="9" id="KW-1185">Reference proteome</keyword>
<comment type="function">
    <text evidence="1">Part of the ABC transporter complex PstSACB involved in phosphate import.</text>
</comment>
<evidence type="ECO:0000256" key="3">
    <source>
        <dbReference type="ARBA" id="ARBA00011529"/>
    </source>
</evidence>
<gene>
    <name evidence="8" type="primary">pstS</name>
    <name evidence="8" type="ORF">IAI61_04180</name>
</gene>
<name>A0ABS3KL65_9PROT</name>